<dbReference type="PROSITE" id="PS50138">
    <property type="entry name" value="BRCA2_REPEAT"/>
    <property type="match status" value="1"/>
</dbReference>
<reference evidence="8" key="1">
    <citation type="journal article" date="2010" name="Nat. Biotechnol.">
        <title>Draft genome sequence of the oilseed species Ricinus communis.</title>
        <authorList>
            <person name="Chan A.P."/>
            <person name="Crabtree J."/>
            <person name="Zhao Q."/>
            <person name="Lorenzi H."/>
            <person name="Orvis J."/>
            <person name="Puiu D."/>
            <person name="Melake-Berhan A."/>
            <person name="Jones K.M."/>
            <person name="Redman J."/>
            <person name="Chen G."/>
            <person name="Cahoon E.B."/>
            <person name="Gedil M."/>
            <person name="Stanke M."/>
            <person name="Haas B.J."/>
            <person name="Wortman J.R."/>
            <person name="Fraser-Liggett C.M."/>
            <person name="Ravel J."/>
            <person name="Rabinowicz P.D."/>
        </authorList>
    </citation>
    <scope>NUCLEOTIDE SEQUENCE [LARGE SCALE GENOMIC DNA]</scope>
    <source>
        <strain evidence="8">cv. Hale</strain>
    </source>
</reference>
<dbReference type="InterPro" id="IPR015252">
    <property type="entry name" value="BRCA2_hlx"/>
</dbReference>
<keyword evidence="1" id="KW-0677">Repeat</keyword>
<dbReference type="SMART" id="SM01341">
    <property type="entry name" value="Tower"/>
    <property type="match status" value="1"/>
</dbReference>
<dbReference type="InterPro" id="IPR015187">
    <property type="entry name" value="BRCA2_OB_1"/>
</dbReference>
<sequence length="1156" mass="126761">MSTWQIFSDAGKSFRWESSSQILHSDRPNDAAIQPHSCRAPPLPSMADLLLQGCTKLLENGVEDGNPMMFRTGLGKSVVLKQSSISKALSVLGDDDDGLSSGETHARENAHGFTHSLFCTGSGKSVNVSSAGLVRAKTLLGLENSNGISCSEGFQHPRKSTNAPEQNVWPNLSHSTMNKGMENSAMHDVTVPRSSLISKTSLNGHELSNVVNPNLLQSEVHNSITKPPSIKFHTAGGRSLSVSSDALKRAKSLLGDPDLGNFLNEEDVVDPALSVFNENRLNDTSSTKETDFRSTFTYPGIAKSKYISKVFISPLKSSSHQVQSSFNSENAISGVSLIKKFDAVDDKRFLGLNGTLSSMQKPLCNGPCEPDAVEDNSLAHGIGSRINLLARSSSGPLVDISNTIGSCYTNHRHDNIEKKRVGRRSSTSPFKRPRSCKFTTPLNRNYAYAPSGLSASSSENSGFRHSISTRYPYQGSRMYIKDYFRVPSFDKSMLEHFAGQVICIKPDTVEKYTFWDESGLSGLGSEAFHDMLVQSGASVQFASKEWVTNHYKWIVWKLACYGRFYPLKSATRFLTVSNVLEELKYRYEREVNHGHRSAIKRILEGDAPPSSMLILCISAIRISCQPKIETPALDGSDYSNAEKVELTDGWYSVDAILDVPLSKQLASGKLFVGQKLRIWGARLCGWVGPVSPLEVLVSLRTVSLLLHINGTYRAHWADRLGFCNGVSPPLAFRCIKSNGGPVPQTLVGVTRLYPVLYKEKLCDGGSIVRSERMEAKAMQLYSQRHSAVVEGIVSEFQREMKGSHIYNDSDSEEGAKILKILETASEPEVIMAEMSPEQLTSFASYQAKLEATKQMDMEKTIKGALQEAGLREREVTPFMRVRVVGLTNNQGKGILKEGLITIWNPTEKQKTELVEGQAYAVAGLLPVNSDSNTLYLQARGSATKWLSLSSLAIQHFQPFFSPRESVSLSNLGEVPLSSEFDTAAYVVYVGEVYTTAQWKKQWVFVIDNSISTLKSEEISNSLLAISFCTPCINDGSFAPINSNLAGTTVGFFNLIKKAEDQMNHVWTAEATENSTYSLNFDSSNCSHIRSAAATTQSWAKTSSLVFALPLVLAAEVSRKMYVDNAIGSCKVVLDAPSSVWSQATLEAVVHGTCPSY</sequence>
<dbReference type="Pfam" id="PF09103">
    <property type="entry name" value="BRCA-2_OB1"/>
    <property type="match status" value="1"/>
</dbReference>
<dbReference type="FunCoup" id="B9SL09">
    <property type="interactions" value="230"/>
</dbReference>
<dbReference type="CDD" id="cd04493">
    <property type="entry name" value="BRCA2DBD_OB1"/>
    <property type="match status" value="1"/>
</dbReference>
<organism evidence="7 8">
    <name type="scientific">Ricinus communis</name>
    <name type="common">Castor bean</name>
    <dbReference type="NCBI Taxonomy" id="3988"/>
    <lineage>
        <taxon>Eukaryota</taxon>
        <taxon>Viridiplantae</taxon>
        <taxon>Streptophyta</taxon>
        <taxon>Embryophyta</taxon>
        <taxon>Tracheophyta</taxon>
        <taxon>Spermatophyta</taxon>
        <taxon>Magnoliopsida</taxon>
        <taxon>eudicotyledons</taxon>
        <taxon>Gunneridae</taxon>
        <taxon>Pentapetalae</taxon>
        <taxon>rosids</taxon>
        <taxon>fabids</taxon>
        <taxon>Malpighiales</taxon>
        <taxon>Euphorbiaceae</taxon>
        <taxon>Acalyphoideae</taxon>
        <taxon>Acalypheae</taxon>
        <taxon>Ricinus</taxon>
    </lineage>
</organism>
<feature type="domain" description="Tower" evidence="6">
    <location>
        <begin position="758"/>
        <end position="799"/>
    </location>
</feature>
<keyword evidence="4" id="KW-0233">DNA recombination</keyword>
<accession>B9SL09</accession>
<dbReference type="GO" id="GO:0000724">
    <property type="term" value="P:double-strand break repair via homologous recombination"/>
    <property type="evidence" value="ECO:0000318"/>
    <property type="project" value="GO_Central"/>
</dbReference>
<dbReference type="GO" id="GO:0006355">
    <property type="term" value="P:regulation of DNA-templated transcription"/>
    <property type="evidence" value="ECO:0000318"/>
    <property type="project" value="GO_Central"/>
</dbReference>
<protein>
    <submittedName>
        <fullName evidence="7">Breast cancer type 2 susceptibility protein brca2, putative</fullName>
    </submittedName>
</protein>
<dbReference type="SUPFAM" id="SSF81878">
    <property type="entry name" value="BRCA2 tower domain"/>
    <property type="match status" value="1"/>
</dbReference>
<dbReference type="InParanoid" id="B9SL09"/>
<evidence type="ECO:0000313" key="7">
    <source>
        <dbReference type="EMBL" id="EEF35700.1"/>
    </source>
</evidence>
<dbReference type="InterPro" id="IPR036315">
    <property type="entry name" value="BRCA2_hlx_sf"/>
</dbReference>
<dbReference type="PANTHER" id="PTHR11289">
    <property type="entry name" value="BREAST CANCER TYPE 2 SUSCEPTIBILITY PROTEIN BRCA2"/>
    <property type="match status" value="1"/>
</dbReference>
<dbReference type="AlphaFoldDB" id="B9SL09"/>
<dbReference type="Gene3D" id="6.10.70.10">
    <property type="match status" value="1"/>
</dbReference>
<proteinExistence type="predicted"/>
<evidence type="ECO:0000313" key="8">
    <source>
        <dbReference type="Proteomes" id="UP000008311"/>
    </source>
</evidence>
<dbReference type="GO" id="GO:0003697">
    <property type="term" value="F:single-stranded DNA binding"/>
    <property type="evidence" value="ECO:0000318"/>
    <property type="project" value="GO_Central"/>
</dbReference>
<name>B9SL09_RICCO</name>
<gene>
    <name evidence="7" type="ORF">RCOM_0847980</name>
</gene>
<evidence type="ECO:0000256" key="1">
    <source>
        <dbReference type="ARBA" id="ARBA00022737"/>
    </source>
</evidence>
<dbReference type="STRING" id="3988.B9SL09"/>
<dbReference type="SUPFAM" id="SSF81872">
    <property type="entry name" value="BRCA2 helical domain"/>
    <property type="match status" value="1"/>
</dbReference>
<dbReference type="EMBL" id="EQ974008">
    <property type="protein sequence ID" value="EEF35700.1"/>
    <property type="molecule type" value="Genomic_DNA"/>
</dbReference>
<keyword evidence="8" id="KW-1185">Reference proteome</keyword>
<evidence type="ECO:0000256" key="3">
    <source>
        <dbReference type="ARBA" id="ARBA00023125"/>
    </source>
</evidence>
<dbReference type="Proteomes" id="UP000008311">
    <property type="component" value="Unassembled WGS sequence"/>
</dbReference>
<keyword evidence="5" id="KW-0234">DNA repair</keyword>
<dbReference type="InterPro" id="IPR002093">
    <property type="entry name" value="BRCA2_repeat"/>
</dbReference>
<evidence type="ECO:0000259" key="6">
    <source>
        <dbReference type="SMART" id="SM01341"/>
    </source>
</evidence>
<dbReference type="SUPFAM" id="SSF50249">
    <property type="entry name" value="Nucleic acid-binding proteins"/>
    <property type="match status" value="3"/>
</dbReference>
<keyword evidence="2" id="KW-0227">DNA damage</keyword>
<dbReference type="Gene3D" id="2.40.50.140">
    <property type="entry name" value="Nucleic acid-binding proteins"/>
    <property type="match status" value="2"/>
</dbReference>
<dbReference type="InterPro" id="IPR012340">
    <property type="entry name" value="NA-bd_OB-fold"/>
</dbReference>
<dbReference type="PANTHER" id="PTHR11289:SF0">
    <property type="entry name" value="BREAST CANCER TYPE 2 SUSCEPTIBILITY PROTEIN"/>
    <property type="match status" value="1"/>
</dbReference>
<keyword evidence="3" id="KW-0238">DNA-binding</keyword>
<dbReference type="FunFam" id="2.40.50.140:FF:000262">
    <property type="entry name" value="Protein BREAST CANCER SUSCEPTIBILITY 2 homolog B"/>
    <property type="match status" value="1"/>
</dbReference>
<evidence type="ECO:0000256" key="2">
    <source>
        <dbReference type="ARBA" id="ARBA00022763"/>
    </source>
</evidence>
<dbReference type="eggNOG" id="KOG4751">
    <property type="taxonomic scope" value="Eukaryota"/>
</dbReference>
<dbReference type="InterPro" id="IPR015205">
    <property type="entry name" value="Tower_dom"/>
</dbReference>
<dbReference type="GO" id="GO:0005634">
    <property type="term" value="C:nucleus"/>
    <property type="evidence" value="ECO:0000318"/>
    <property type="project" value="GO_Central"/>
</dbReference>
<dbReference type="FunFam" id="2.40.50.140:FF:000267">
    <property type="entry name" value="Protein BREAST CANCER SUSCEPTIBILITY 2 homolog B"/>
    <property type="match status" value="1"/>
</dbReference>
<dbReference type="InterPro" id="IPR015525">
    <property type="entry name" value="BRCA2"/>
</dbReference>
<dbReference type="Pfam" id="PF00634">
    <property type="entry name" value="BRCA2"/>
    <property type="match status" value="2"/>
</dbReference>
<dbReference type="Pfam" id="PF09169">
    <property type="entry name" value="BRCA-2_helical"/>
    <property type="match status" value="1"/>
</dbReference>
<evidence type="ECO:0000256" key="5">
    <source>
        <dbReference type="ARBA" id="ARBA00023204"/>
    </source>
</evidence>
<evidence type="ECO:0000256" key="4">
    <source>
        <dbReference type="ARBA" id="ARBA00023172"/>
    </source>
</evidence>